<feature type="compositionally biased region" description="Low complexity" evidence="5">
    <location>
        <begin position="256"/>
        <end position="275"/>
    </location>
</feature>
<feature type="compositionally biased region" description="Low complexity" evidence="5">
    <location>
        <begin position="12"/>
        <end position="22"/>
    </location>
</feature>
<evidence type="ECO:0000256" key="2">
    <source>
        <dbReference type="ARBA" id="ARBA00005819"/>
    </source>
</evidence>
<organism evidence="7 8">
    <name type="scientific">Perkinsus olseni</name>
    <name type="common">Perkinsus atlanticus</name>
    <dbReference type="NCBI Taxonomy" id="32597"/>
    <lineage>
        <taxon>Eukaryota</taxon>
        <taxon>Sar</taxon>
        <taxon>Alveolata</taxon>
        <taxon>Perkinsozoa</taxon>
        <taxon>Perkinsea</taxon>
        <taxon>Perkinsida</taxon>
        <taxon>Perkinsidae</taxon>
        <taxon>Perkinsus</taxon>
    </lineage>
</organism>
<dbReference type="GO" id="GO:0000472">
    <property type="term" value="P:endonucleolytic cleavage to generate mature 5'-end of SSU-rRNA from (SSU-rRNA, 5.8S rRNA, LSU-rRNA)"/>
    <property type="evidence" value="ECO:0007669"/>
    <property type="project" value="TreeGrafter"/>
</dbReference>
<evidence type="ECO:0000313" key="9">
    <source>
        <dbReference type="Proteomes" id="UP000574390"/>
    </source>
</evidence>
<dbReference type="GO" id="GO:0000480">
    <property type="term" value="P:endonucleolytic cleavage in 5'-ETS of tricistronic rRNA transcript (SSU-rRNA, 5.8S rRNA, LSU-rRNA)"/>
    <property type="evidence" value="ECO:0007669"/>
    <property type="project" value="TreeGrafter"/>
</dbReference>
<dbReference type="EMBL" id="JABANO010022457">
    <property type="protein sequence ID" value="KAF4725128.1"/>
    <property type="molecule type" value="Genomic_DNA"/>
</dbReference>
<dbReference type="Proteomes" id="UP000553632">
    <property type="component" value="Unassembled WGS sequence"/>
</dbReference>
<dbReference type="GO" id="GO:0000447">
    <property type="term" value="P:endonucleolytic cleavage in ITS1 to separate SSU-rRNA from 5.8S rRNA and LSU-rRNA from tricistronic rRNA transcript (SSU-rRNA, 5.8S rRNA, LSU-rRNA)"/>
    <property type="evidence" value="ECO:0007669"/>
    <property type="project" value="TreeGrafter"/>
</dbReference>
<evidence type="ECO:0000256" key="4">
    <source>
        <dbReference type="ARBA" id="ARBA00023242"/>
    </source>
</evidence>
<dbReference type="PANTHER" id="PTHR12311">
    <property type="entry name" value="ACTIVATOR OF BASAL TRANSCRIPTION 1"/>
    <property type="match status" value="1"/>
</dbReference>
<dbReference type="InterPro" id="IPR039119">
    <property type="entry name" value="ABT1/Esf2"/>
</dbReference>
<feature type="compositionally biased region" description="Basic and acidic residues" evidence="5">
    <location>
        <begin position="23"/>
        <end position="34"/>
    </location>
</feature>
<comment type="caution">
    <text evidence="7">The sequence shown here is derived from an EMBL/GenBank/DDBJ whole genome shotgun (WGS) entry which is preliminary data.</text>
</comment>
<evidence type="ECO:0000313" key="8">
    <source>
        <dbReference type="Proteomes" id="UP000553632"/>
    </source>
</evidence>
<evidence type="ECO:0000313" key="6">
    <source>
        <dbReference type="EMBL" id="KAF4713735.1"/>
    </source>
</evidence>
<gene>
    <name evidence="7" type="primary">ABT1_3</name>
    <name evidence="6" type="synonym">ABT1_2</name>
    <name evidence="6" type="ORF">FOZ62_010171</name>
    <name evidence="7" type="ORF">FOZ63_027220</name>
</gene>
<comment type="similarity">
    <text evidence="2">Belongs to the ESF2/ABP1 family.</text>
</comment>
<dbReference type="Gene3D" id="3.30.70.330">
    <property type="match status" value="1"/>
</dbReference>
<feature type="compositionally biased region" description="Basic and acidic residues" evidence="5">
    <location>
        <begin position="220"/>
        <end position="235"/>
    </location>
</feature>
<dbReference type="GO" id="GO:0034462">
    <property type="term" value="P:small-subunit processome assembly"/>
    <property type="evidence" value="ECO:0007669"/>
    <property type="project" value="TreeGrafter"/>
</dbReference>
<comment type="subcellular location">
    <subcellularLocation>
        <location evidence="1">Nucleus</location>
        <location evidence="1">Nucleolus</location>
    </subcellularLocation>
</comment>
<feature type="region of interest" description="Disordered" evidence="5">
    <location>
        <begin position="1"/>
        <end position="67"/>
    </location>
</feature>
<dbReference type="Proteomes" id="UP000574390">
    <property type="component" value="Unassembled WGS sequence"/>
</dbReference>
<dbReference type="InterPro" id="IPR035979">
    <property type="entry name" value="RBD_domain_sf"/>
</dbReference>
<evidence type="ECO:0000256" key="1">
    <source>
        <dbReference type="ARBA" id="ARBA00004604"/>
    </source>
</evidence>
<evidence type="ECO:0000313" key="7">
    <source>
        <dbReference type="EMBL" id="KAF4725128.1"/>
    </source>
</evidence>
<name>A0A7J6RWL0_PEROL</name>
<dbReference type="AlphaFoldDB" id="A0A7J6RWL0"/>
<dbReference type="CDD" id="cd12263">
    <property type="entry name" value="RRM_ABT1_like"/>
    <property type="match status" value="1"/>
</dbReference>
<reference evidence="8 9" key="1">
    <citation type="submission" date="2020-04" db="EMBL/GenBank/DDBJ databases">
        <title>Perkinsus olseni comparative genomics.</title>
        <authorList>
            <person name="Bogema D.R."/>
        </authorList>
    </citation>
    <scope>NUCLEOTIDE SEQUENCE [LARGE SCALE GENOMIC DNA]</scope>
    <source>
        <strain evidence="6">ATCC PRA-205</strain>
        <strain evidence="7 8">ATCC PRA-207</strain>
    </source>
</reference>
<feature type="region of interest" description="Disordered" evidence="5">
    <location>
        <begin position="220"/>
        <end position="288"/>
    </location>
</feature>
<dbReference type="PANTHER" id="PTHR12311:SF7">
    <property type="entry name" value="ACTIVATOR OF BASAL TRANSCRIPTION 1"/>
    <property type="match status" value="1"/>
</dbReference>
<accession>A0A7J6RWL0</accession>
<feature type="compositionally biased region" description="Basic residues" evidence="5">
    <location>
        <begin position="240"/>
        <end position="252"/>
    </location>
</feature>
<sequence length="288" mass="32275">MDSGKERDCPPSAATTAEAASADDVKGEDTRLEGDVEGEETTASVDELGNNDPTMGDTVIDGEAGEGGKKDKNGVVYFSRIPPFMQPCKLRHLMEQLGRVGRVYLTPEDETQQARRKKSGGNKKTKFVDGWVEFESKSVAKRVAATLNNTPVGGKKRHNAYRDDMWLCRYLPKFKWHHLKEHVIYNREVRGARLEQKLSQQRKINNFYQEQLLEEKRMDKMKERREKKAVEHGEEVVQPAHKKARTGVHQRTPHLASSQKSGAAAAAAKSTTKQTDVSSDTLLDSLAL</sequence>
<dbReference type="InterPro" id="IPR034353">
    <property type="entry name" value="ABT1/ESF2_RRM"/>
</dbReference>
<dbReference type="EMBL" id="JABANM010025954">
    <property type="protein sequence ID" value="KAF4713735.1"/>
    <property type="molecule type" value="Genomic_DNA"/>
</dbReference>
<proteinExistence type="inferred from homology"/>
<keyword evidence="4" id="KW-0539">Nucleus</keyword>
<dbReference type="OMA" id="FKWIHLV"/>
<protein>
    <submittedName>
        <fullName evidence="7">Activator of basal transcription 1</fullName>
    </submittedName>
</protein>
<keyword evidence="3" id="KW-0694">RNA-binding</keyword>
<dbReference type="InterPro" id="IPR012677">
    <property type="entry name" value="Nucleotide-bd_a/b_plait_sf"/>
</dbReference>
<dbReference type="SUPFAM" id="SSF54928">
    <property type="entry name" value="RNA-binding domain, RBD"/>
    <property type="match status" value="1"/>
</dbReference>
<dbReference type="GO" id="GO:0003723">
    <property type="term" value="F:RNA binding"/>
    <property type="evidence" value="ECO:0007669"/>
    <property type="project" value="UniProtKB-KW"/>
</dbReference>
<keyword evidence="8" id="KW-1185">Reference proteome</keyword>
<dbReference type="GO" id="GO:0005730">
    <property type="term" value="C:nucleolus"/>
    <property type="evidence" value="ECO:0007669"/>
    <property type="project" value="UniProtKB-SubCell"/>
</dbReference>
<evidence type="ECO:0000256" key="3">
    <source>
        <dbReference type="ARBA" id="ARBA00022884"/>
    </source>
</evidence>
<evidence type="ECO:0000256" key="5">
    <source>
        <dbReference type="SAM" id="MobiDB-lite"/>
    </source>
</evidence>